<feature type="region of interest" description="Disordered" evidence="6">
    <location>
        <begin position="86"/>
        <end position="159"/>
    </location>
</feature>
<feature type="domain" description="Zn(2)-C6 fungal-type" evidence="7">
    <location>
        <begin position="41"/>
        <end position="69"/>
    </location>
</feature>
<dbReference type="PANTHER" id="PTHR37534">
    <property type="entry name" value="TRANSCRIPTIONAL ACTIVATOR PROTEIN UGA3"/>
    <property type="match status" value="1"/>
</dbReference>
<keyword evidence="5" id="KW-0539">Nucleus</keyword>
<dbReference type="InterPro" id="IPR021858">
    <property type="entry name" value="Fun_TF"/>
</dbReference>
<gene>
    <name evidence="8" type="ORF">BDV36DRAFT_19013</name>
</gene>
<accession>A0ABQ6WY82</accession>
<reference evidence="8 9" key="1">
    <citation type="submission" date="2019-04" db="EMBL/GenBank/DDBJ databases">
        <authorList>
            <consortium name="DOE Joint Genome Institute"/>
            <person name="Mondo S."/>
            <person name="Kjaerbolling I."/>
            <person name="Vesth T."/>
            <person name="Frisvad J.C."/>
            <person name="Nybo J.L."/>
            <person name="Theobald S."/>
            <person name="Kildgaard S."/>
            <person name="Isbrandt T."/>
            <person name="Kuo A."/>
            <person name="Sato A."/>
            <person name="Lyhne E.K."/>
            <person name="Kogle M.E."/>
            <person name="Wiebenga A."/>
            <person name="Kun R.S."/>
            <person name="Lubbers R.J."/>
            <person name="Makela M.R."/>
            <person name="Barry K."/>
            <person name="Chovatia M."/>
            <person name="Clum A."/>
            <person name="Daum C."/>
            <person name="Haridas S."/>
            <person name="He G."/>
            <person name="LaButti K."/>
            <person name="Lipzen A."/>
            <person name="Riley R."/>
            <person name="Salamov A."/>
            <person name="Simmons B.A."/>
            <person name="Magnuson J.K."/>
            <person name="Henrissat B."/>
            <person name="Mortensen U.H."/>
            <person name="Larsen T.O."/>
            <person name="Devries R.P."/>
            <person name="Grigoriev I.V."/>
            <person name="Machida M."/>
            <person name="Baker S.E."/>
            <person name="Andersen M.R."/>
            <person name="Cantor M.N."/>
            <person name="Hua S.X."/>
        </authorList>
    </citation>
    <scope>NUCLEOTIDE SEQUENCE [LARGE SCALE GENOMIC DNA]</scope>
    <source>
        <strain evidence="8 9">CBS 117616</strain>
    </source>
</reference>
<sequence length="718" mass="79755">MLKCIIFRPTPIYRENNHRENLCDPFPLMHNRTSGTRSNKGCWTCRLRRKKCDEAHPSCQSCQSLGLACQGYGSRPNWMDRGPLEKEEAKKVKQAIAQNGQKRRRRRSSHSLSLSQSEKSMTDGTANNPSAAVETLSEAFDRKSPTQGLSENSGRIEDLGTTLPSVNELASDMPTWSSQIPSISSSAADFAFPSPLFSPITLPDAQHEASETHALLDNFTFPSDILAGLGSSKDHQLPVVDYEGSDVQRPNYGLGLLACKESDSGSYMSVTASRSGLWPDSALNSYPHLSDERRSGPRQRILTTNEPTTESIALLSNYLTEISSIQFPFTQFTRNGREWLHYLLLRSQTVSDISLLLCKAYHDRGQVAENLYHRTNYDEVTSQVSVALKSLPSSTATLSLLDEEQKASQALFACAALLQAIYIDILYQETRQWKSCLTQAAAYVQVLINIIVRDDNIHHPVPVCRLQKATAKAVLGHLVWCDILATVSCGRDPFLGINHAYLLDSEIISMAPVCGCHNWVVKALYDLASLQRWKLRAQEGKTLSVIQLAARASNLHECLVAAMAESSSAPGQVRPGQTGSFDSLVYGWVTDMDREITLLFARAAVIYLHVVVSGPNPHLPEIDTAVKESVGSIQTLAEKHLLQHVSWPLCVIACFAGVDERQSVQGFLREESKNTRKWFSTSHETLSIARECHRLRDQGQDCDWVASMESLDHRILLL</sequence>
<evidence type="ECO:0000256" key="6">
    <source>
        <dbReference type="SAM" id="MobiDB-lite"/>
    </source>
</evidence>
<organism evidence="8 9">
    <name type="scientific">Aspergillus pseudocaelatus</name>
    <dbReference type="NCBI Taxonomy" id="1825620"/>
    <lineage>
        <taxon>Eukaryota</taxon>
        <taxon>Fungi</taxon>
        <taxon>Dikarya</taxon>
        <taxon>Ascomycota</taxon>
        <taxon>Pezizomycotina</taxon>
        <taxon>Eurotiomycetes</taxon>
        <taxon>Eurotiomycetidae</taxon>
        <taxon>Eurotiales</taxon>
        <taxon>Aspergillaceae</taxon>
        <taxon>Aspergillus</taxon>
        <taxon>Aspergillus subgen. Circumdati</taxon>
    </lineage>
</organism>
<evidence type="ECO:0000313" key="9">
    <source>
        <dbReference type="Proteomes" id="UP000325395"/>
    </source>
</evidence>
<feature type="compositionally biased region" description="Polar residues" evidence="6">
    <location>
        <begin position="116"/>
        <end position="130"/>
    </location>
</feature>
<comment type="subcellular location">
    <subcellularLocation>
        <location evidence="1">Nucleus</location>
    </subcellularLocation>
</comment>
<protein>
    <submittedName>
        <fullName evidence="8">Fungal-specific transcription factor domain-containing protein</fullName>
    </submittedName>
</protein>
<dbReference type="PROSITE" id="PS50048">
    <property type="entry name" value="ZN2_CY6_FUNGAL_2"/>
    <property type="match status" value="1"/>
</dbReference>
<keyword evidence="2" id="KW-0805">Transcription regulation</keyword>
<dbReference type="Proteomes" id="UP000325395">
    <property type="component" value="Unassembled WGS sequence"/>
</dbReference>
<evidence type="ECO:0000259" key="7">
    <source>
        <dbReference type="PROSITE" id="PS50048"/>
    </source>
</evidence>
<dbReference type="SMART" id="SM00066">
    <property type="entry name" value="GAL4"/>
    <property type="match status" value="1"/>
</dbReference>
<dbReference type="InterPro" id="IPR036864">
    <property type="entry name" value="Zn2-C6_fun-type_DNA-bd_sf"/>
</dbReference>
<evidence type="ECO:0000256" key="5">
    <source>
        <dbReference type="ARBA" id="ARBA00023242"/>
    </source>
</evidence>
<dbReference type="CDD" id="cd00067">
    <property type="entry name" value="GAL4"/>
    <property type="match status" value="1"/>
</dbReference>
<proteinExistence type="predicted"/>
<keyword evidence="3" id="KW-0238">DNA-binding</keyword>
<dbReference type="Gene3D" id="4.10.240.10">
    <property type="entry name" value="Zn(2)-C6 fungal-type DNA-binding domain"/>
    <property type="match status" value="1"/>
</dbReference>
<dbReference type="SUPFAM" id="SSF57701">
    <property type="entry name" value="Zn2/Cys6 DNA-binding domain"/>
    <property type="match status" value="1"/>
</dbReference>
<dbReference type="Pfam" id="PF00172">
    <property type="entry name" value="Zn_clus"/>
    <property type="match status" value="1"/>
</dbReference>
<evidence type="ECO:0000256" key="1">
    <source>
        <dbReference type="ARBA" id="ARBA00004123"/>
    </source>
</evidence>
<dbReference type="PROSITE" id="PS00463">
    <property type="entry name" value="ZN2_CY6_FUNGAL_1"/>
    <property type="match status" value="1"/>
</dbReference>
<dbReference type="Pfam" id="PF11951">
    <property type="entry name" value="Fungal_trans_2"/>
    <property type="match status" value="1"/>
</dbReference>
<dbReference type="InterPro" id="IPR001138">
    <property type="entry name" value="Zn2Cys6_DnaBD"/>
</dbReference>
<evidence type="ECO:0000256" key="2">
    <source>
        <dbReference type="ARBA" id="ARBA00023015"/>
    </source>
</evidence>
<dbReference type="EMBL" id="ML735697">
    <property type="protein sequence ID" value="KAE8421985.1"/>
    <property type="molecule type" value="Genomic_DNA"/>
</dbReference>
<evidence type="ECO:0000256" key="3">
    <source>
        <dbReference type="ARBA" id="ARBA00023125"/>
    </source>
</evidence>
<evidence type="ECO:0000313" key="8">
    <source>
        <dbReference type="EMBL" id="KAE8421985.1"/>
    </source>
</evidence>
<keyword evidence="4" id="KW-0804">Transcription</keyword>
<name>A0ABQ6WY82_9EURO</name>
<keyword evidence="9" id="KW-1185">Reference proteome</keyword>
<dbReference type="PANTHER" id="PTHR37534:SF26">
    <property type="entry name" value="TRANSCRIPTION FACTOR, PUTATIVE-RELATED"/>
    <property type="match status" value="1"/>
</dbReference>
<evidence type="ECO:0000256" key="4">
    <source>
        <dbReference type="ARBA" id="ARBA00023163"/>
    </source>
</evidence>